<gene>
    <name evidence="7" type="ORF">Esi_0640_0006</name>
</gene>
<dbReference type="PANTHER" id="PTHR14211:SF7">
    <property type="entry name" value="RIBOSOME BIOGENESIS PROTEIN NOP53"/>
    <property type="match status" value="1"/>
</dbReference>
<comment type="function">
    <text evidence="5">May play a role in ribosome biogenesis.</text>
</comment>
<keyword evidence="8" id="KW-1185">Reference proteome</keyword>
<feature type="compositionally biased region" description="Basic residues" evidence="6">
    <location>
        <begin position="273"/>
        <end position="284"/>
    </location>
</feature>
<evidence type="ECO:0000256" key="1">
    <source>
        <dbReference type="ARBA" id="ARBA00008838"/>
    </source>
</evidence>
<keyword evidence="4 5" id="KW-0539">Nucleus</keyword>
<evidence type="ECO:0000256" key="2">
    <source>
        <dbReference type="ARBA" id="ARBA00018339"/>
    </source>
</evidence>
<feature type="compositionally biased region" description="Acidic residues" evidence="6">
    <location>
        <begin position="240"/>
        <end position="255"/>
    </location>
</feature>
<feature type="region of interest" description="Disordered" evidence="6">
    <location>
        <begin position="77"/>
        <end position="181"/>
    </location>
</feature>
<protein>
    <recommendedName>
        <fullName evidence="2 5">Ribosome biogenesis protein NOP53</fullName>
    </recommendedName>
</protein>
<feature type="compositionally biased region" description="Basic residues" evidence="6">
    <location>
        <begin position="77"/>
        <end position="90"/>
    </location>
</feature>
<dbReference type="Proteomes" id="UP000002630">
    <property type="component" value="Unassembled WGS sequence"/>
</dbReference>
<proteinExistence type="inferred from homology"/>
<dbReference type="InParanoid" id="D7G5F1"/>
<dbReference type="GO" id="GO:0006364">
    <property type="term" value="P:rRNA processing"/>
    <property type="evidence" value="ECO:0007669"/>
    <property type="project" value="TreeGrafter"/>
</dbReference>
<dbReference type="PIRSF" id="PIRSF017302">
    <property type="entry name" value="Gltscr2"/>
    <property type="match status" value="1"/>
</dbReference>
<evidence type="ECO:0000256" key="6">
    <source>
        <dbReference type="SAM" id="MobiDB-lite"/>
    </source>
</evidence>
<evidence type="ECO:0000313" key="7">
    <source>
        <dbReference type="EMBL" id="CBJ33845.1"/>
    </source>
</evidence>
<dbReference type="GO" id="GO:0005730">
    <property type="term" value="C:nucleolus"/>
    <property type="evidence" value="ECO:0007669"/>
    <property type="project" value="UniProtKB-SubCell"/>
</dbReference>
<feature type="region of interest" description="Disordered" evidence="6">
    <location>
        <begin position="237"/>
        <end position="297"/>
    </location>
</feature>
<dbReference type="EMBL" id="FN649760">
    <property type="protein sequence ID" value="CBJ33845.1"/>
    <property type="molecule type" value="Genomic_DNA"/>
</dbReference>
<evidence type="ECO:0000313" key="8">
    <source>
        <dbReference type="Proteomes" id="UP000002630"/>
    </source>
</evidence>
<reference evidence="7 8" key="1">
    <citation type="journal article" date="2010" name="Nature">
        <title>The Ectocarpus genome and the independent evolution of multicellularity in brown algae.</title>
        <authorList>
            <person name="Cock J.M."/>
            <person name="Sterck L."/>
            <person name="Rouze P."/>
            <person name="Scornet D."/>
            <person name="Allen A.E."/>
            <person name="Amoutzias G."/>
            <person name="Anthouard V."/>
            <person name="Artiguenave F."/>
            <person name="Aury J.M."/>
            <person name="Badger J.H."/>
            <person name="Beszteri B."/>
            <person name="Billiau K."/>
            <person name="Bonnet E."/>
            <person name="Bothwell J.H."/>
            <person name="Bowler C."/>
            <person name="Boyen C."/>
            <person name="Brownlee C."/>
            <person name="Carrano C.J."/>
            <person name="Charrier B."/>
            <person name="Cho G.Y."/>
            <person name="Coelho S.M."/>
            <person name="Collen J."/>
            <person name="Corre E."/>
            <person name="Da Silva C."/>
            <person name="Delage L."/>
            <person name="Delaroque N."/>
            <person name="Dittami S.M."/>
            <person name="Doulbeau S."/>
            <person name="Elias M."/>
            <person name="Farnham G."/>
            <person name="Gachon C.M."/>
            <person name="Gschloessl B."/>
            <person name="Heesch S."/>
            <person name="Jabbari K."/>
            <person name="Jubin C."/>
            <person name="Kawai H."/>
            <person name="Kimura K."/>
            <person name="Kloareg B."/>
            <person name="Kupper F.C."/>
            <person name="Lang D."/>
            <person name="Le Bail A."/>
            <person name="Leblanc C."/>
            <person name="Lerouge P."/>
            <person name="Lohr M."/>
            <person name="Lopez P.J."/>
            <person name="Martens C."/>
            <person name="Maumus F."/>
            <person name="Michel G."/>
            <person name="Miranda-Saavedra D."/>
            <person name="Morales J."/>
            <person name="Moreau H."/>
            <person name="Motomura T."/>
            <person name="Nagasato C."/>
            <person name="Napoli C.A."/>
            <person name="Nelson D.R."/>
            <person name="Nyvall-Collen P."/>
            <person name="Peters A.F."/>
            <person name="Pommier C."/>
            <person name="Potin P."/>
            <person name="Poulain J."/>
            <person name="Quesneville H."/>
            <person name="Read B."/>
            <person name="Rensing S.A."/>
            <person name="Ritter A."/>
            <person name="Rousvoal S."/>
            <person name="Samanta M."/>
            <person name="Samson G."/>
            <person name="Schroeder D.C."/>
            <person name="Segurens B."/>
            <person name="Strittmatter M."/>
            <person name="Tonon T."/>
            <person name="Tregear J.W."/>
            <person name="Valentin K."/>
            <person name="von Dassow P."/>
            <person name="Yamagishi T."/>
            <person name="Van de Peer Y."/>
            <person name="Wincker P."/>
        </authorList>
    </citation>
    <scope>NUCLEOTIDE SEQUENCE [LARGE SCALE GENOMIC DNA]</scope>
    <source>
        <strain evidence="8">Ec32 / CCAP1310/4</strain>
    </source>
</reference>
<dbReference type="eggNOG" id="ENOG502S9EB">
    <property type="taxonomic scope" value="Eukaryota"/>
</dbReference>
<dbReference type="GO" id="GO:0008097">
    <property type="term" value="F:5S rRNA binding"/>
    <property type="evidence" value="ECO:0007669"/>
    <property type="project" value="TreeGrafter"/>
</dbReference>
<dbReference type="GO" id="GO:0000027">
    <property type="term" value="P:ribosomal large subunit assembly"/>
    <property type="evidence" value="ECO:0007669"/>
    <property type="project" value="UniProtKB-UniRule"/>
</dbReference>
<feature type="compositionally biased region" description="Basic residues" evidence="6">
    <location>
        <begin position="358"/>
        <end position="384"/>
    </location>
</feature>
<comment type="subcellular location">
    <subcellularLocation>
        <location evidence="5">Nucleus</location>
        <location evidence="5">Nucleolus</location>
    </subcellularLocation>
    <subcellularLocation>
        <location evidence="5">Nucleus</location>
        <location evidence="5">Nucleoplasm</location>
    </subcellularLocation>
</comment>
<dbReference type="PANTHER" id="PTHR14211">
    <property type="entry name" value="GLIOMA SUPPRESSOR CANDIDATE REGION GENE 2"/>
    <property type="match status" value="1"/>
</dbReference>
<evidence type="ECO:0000256" key="3">
    <source>
        <dbReference type="ARBA" id="ARBA00022517"/>
    </source>
</evidence>
<dbReference type="STRING" id="2880.D7G5F1"/>
<dbReference type="GO" id="GO:0005654">
    <property type="term" value="C:nucleoplasm"/>
    <property type="evidence" value="ECO:0007669"/>
    <property type="project" value="UniProtKB-SubCell"/>
</dbReference>
<dbReference type="Pfam" id="PF07767">
    <property type="entry name" value="Nop53"/>
    <property type="match status" value="1"/>
</dbReference>
<name>D7G5F1_ECTSI</name>
<dbReference type="AlphaFoldDB" id="D7G5F1"/>
<evidence type="ECO:0000256" key="5">
    <source>
        <dbReference type="PIRNR" id="PIRNR017302"/>
    </source>
</evidence>
<sequence length="391" mass="42829">MGRKRRLPARAREKLVAEEAASAMEVEQKEAVLQRKPDKALFVVDAAGSGRKRRKVEKEAKTAKYLSKNEKKLIVHKFLGKGKPRAAGRKRISDPWADEDQEEGSSTKEPQEALPPSTLGKMEADDSNPLLSLEGGAVAKATAAMEESAREPGGRQGGEDFVTSPRVPGRNAKRPKQSVRNLAKLGVCHPGQSYNPAEEDHDDVLASAVAVELKRQEAIEEESAPISAGMSEETLAVIIGDEDDEESSDGEEDDNATGLSLGKPTPASGKLTRAQRNKQKRAKAAKHELAVRRNRKHMIKSIDHAGVAAMSTKRQNNKDVIAGRSVPVNLGEELHGSLRQLKAQGSVLHDKVELLKANKAHPDRRRGKERAKKAPKGFKKKHTYKDRYKDD</sequence>
<keyword evidence="3 5" id="KW-0690">Ribosome biogenesis</keyword>
<evidence type="ECO:0000256" key="4">
    <source>
        <dbReference type="ARBA" id="ARBA00023242"/>
    </source>
</evidence>
<feature type="region of interest" description="Disordered" evidence="6">
    <location>
        <begin position="354"/>
        <end position="391"/>
    </location>
</feature>
<organism evidence="7 8">
    <name type="scientific">Ectocarpus siliculosus</name>
    <name type="common">Brown alga</name>
    <name type="synonym">Conferva siliculosa</name>
    <dbReference type="NCBI Taxonomy" id="2880"/>
    <lineage>
        <taxon>Eukaryota</taxon>
        <taxon>Sar</taxon>
        <taxon>Stramenopiles</taxon>
        <taxon>Ochrophyta</taxon>
        <taxon>PX clade</taxon>
        <taxon>Phaeophyceae</taxon>
        <taxon>Ectocarpales</taxon>
        <taxon>Ectocarpaceae</taxon>
        <taxon>Ectocarpus</taxon>
    </lineage>
</organism>
<dbReference type="OrthoDB" id="5072at2759"/>
<dbReference type="InterPro" id="IPR011687">
    <property type="entry name" value="Nop53/GLTSCR2"/>
</dbReference>
<comment type="similarity">
    <text evidence="1 5">Belongs to the NOP53 family.</text>
</comment>
<accession>D7G5F1</accession>